<sequence>MVISSEKVALQVIQQAISALAKWANFAHPSLDNLDKNEFPEVTRAKEILDWKPETKVEILSLVFDSVNLSDKPQKETTKHYHPLKAIDNDDKEYPDIPYPLNSAPTSEQQQAFKTEINDALSKYLKDNWENLSLLMLILEKFGSCLSFGEADVAFPNTQALLDNFRSLREYIQRLLPGNES</sequence>
<evidence type="ECO:0000313" key="2">
    <source>
        <dbReference type="Proteomes" id="UP001303285"/>
    </source>
</evidence>
<name>A0ABU5UTC1_NODSP</name>
<protein>
    <submittedName>
        <fullName evidence="1">Uncharacterized protein</fullName>
    </submittedName>
</protein>
<evidence type="ECO:0000313" key="1">
    <source>
        <dbReference type="EMBL" id="MEA5609526.1"/>
    </source>
</evidence>
<dbReference type="RefSeq" id="WP_006199214.1">
    <property type="nucleotide sequence ID" value="NZ_JAYGHK010000052.1"/>
</dbReference>
<accession>A0ABU5UTC1</accession>
<organism evidence="1 2">
    <name type="scientific">Nodularia spumigena UHCC 0060</name>
    <dbReference type="NCBI Taxonomy" id="3110300"/>
    <lineage>
        <taxon>Bacteria</taxon>
        <taxon>Bacillati</taxon>
        <taxon>Cyanobacteriota</taxon>
        <taxon>Cyanophyceae</taxon>
        <taxon>Nostocales</taxon>
        <taxon>Nodulariaceae</taxon>
        <taxon>Nodularia</taxon>
    </lineage>
</organism>
<proteinExistence type="predicted"/>
<dbReference type="EMBL" id="JAYGHK010000052">
    <property type="protein sequence ID" value="MEA5609526.1"/>
    <property type="molecule type" value="Genomic_DNA"/>
</dbReference>
<gene>
    <name evidence="1" type="ORF">VB695_15870</name>
</gene>
<reference evidence="1 2" key="1">
    <citation type="submission" date="2023-12" db="EMBL/GenBank/DDBJ databases">
        <title>Baltic Sea Cyanobacteria.</title>
        <authorList>
            <person name="Delbaje E."/>
            <person name="Fewer D.P."/>
            <person name="Shishido T.K."/>
        </authorList>
    </citation>
    <scope>NUCLEOTIDE SEQUENCE [LARGE SCALE GENOMIC DNA]</scope>
    <source>
        <strain evidence="1 2">UHCC 0060</strain>
    </source>
</reference>
<keyword evidence="2" id="KW-1185">Reference proteome</keyword>
<comment type="caution">
    <text evidence="1">The sequence shown here is derived from an EMBL/GenBank/DDBJ whole genome shotgun (WGS) entry which is preliminary data.</text>
</comment>
<dbReference type="Proteomes" id="UP001303285">
    <property type="component" value="Unassembled WGS sequence"/>
</dbReference>